<protein>
    <submittedName>
        <fullName evidence="6">Putative MFS monocarboxylate transporter</fullName>
    </submittedName>
</protein>
<feature type="transmembrane region" description="Helical" evidence="5">
    <location>
        <begin position="144"/>
        <end position="164"/>
    </location>
</feature>
<dbReference type="OrthoDB" id="5667at2759"/>
<keyword evidence="1" id="KW-0813">Transport</keyword>
<sequence>MNPPSQTYVSIKDAESCLDGEVNIDNQRKNMQPSKVSEDFGRLDGGRQAWMTVLGAWCCFFASYGFISSTGVFQNFYQSDMLASSSPSNIALILSLQIFTLSVLAPVEGWVFDNYGPRLLVSGGSFLVIFGLMMLSLSKMYYQIFLSQSICTGLGMGMIFHGVVNSVSTWFQKRRGLAVGLAASESGIGGCANVHPSIIMFDRLVGRIVFTWTVRTIAFVLIPMQTLAIFTVKSRLAHKTRVFNIADFIKPLKDVAFVLNSLACLFGMLGMLIPFNFLELSAAVSGVLGNITVYLLPMVNAGSMIGRIFPLWAGDHIGSFNITIFQRERRYRVRSLVWRSSGCLLSYIPALVTGMSDIKEMGYRVGTTFFINGVAGLDGNPIAGALIGAGGTTGADSFRGLKFFCGLAMVVSRILFVVTRVYLGSWKVNKKVYGGKFVSRPADDYTSGIMERRWQG</sequence>
<dbReference type="SUPFAM" id="SSF103473">
    <property type="entry name" value="MFS general substrate transporter"/>
    <property type="match status" value="1"/>
</dbReference>
<feature type="transmembrane region" description="Helical" evidence="5">
    <location>
        <begin position="252"/>
        <end position="274"/>
    </location>
</feature>
<organism evidence="6 7">
    <name type="scientific">Clohesyomyces aquaticus</name>
    <dbReference type="NCBI Taxonomy" id="1231657"/>
    <lineage>
        <taxon>Eukaryota</taxon>
        <taxon>Fungi</taxon>
        <taxon>Dikarya</taxon>
        <taxon>Ascomycota</taxon>
        <taxon>Pezizomycotina</taxon>
        <taxon>Dothideomycetes</taxon>
        <taxon>Pleosporomycetidae</taxon>
        <taxon>Pleosporales</taxon>
        <taxon>Lindgomycetaceae</taxon>
        <taxon>Clohesyomyces</taxon>
    </lineage>
</organism>
<comment type="caution">
    <text evidence="6">The sequence shown here is derived from an EMBL/GenBank/DDBJ whole genome shotgun (WGS) entry which is preliminary data.</text>
</comment>
<evidence type="ECO:0000256" key="4">
    <source>
        <dbReference type="ARBA" id="ARBA00023136"/>
    </source>
</evidence>
<dbReference type="PANTHER" id="PTHR11360">
    <property type="entry name" value="MONOCARBOXYLATE TRANSPORTER"/>
    <property type="match status" value="1"/>
</dbReference>
<evidence type="ECO:0000313" key="6">
    <source>
        <dbReference type="EMBL" id="ORY10188.1"/>
    </source>
</evidence>
<proteinExistence type="predicted"/>
<feature type="transmembrane region" description="Helical" evidence="5">
    <location>
        <begin position="88"/>
        <end position="107"/>
    </location>
</feature>
<dbReference type="EMBL" id="MCFA01000076">
    <property type="protein sequence ID" value="ORY10188.1"/>
    <property type="molecule type" value="Genomic_DNA"/>
</dbReference>
<feature type="transmembrane region" description="Helical" evidence="5">
    <location>
        <begin position="49"/>
        <end position="67"/>
    </location>
</feature>
<keyword evidence="2 5" id="KW-0812">Transmembrane</keyword>
<evidence type="ECO:0000256" key="5">
    <source>
        <dbReference type="SAM" id="Phobius"/>
    </source>
</evidence>
<feature type="transmembrane region" description="Helical" evidence="5">
    <location>
        <begin position="401"/>
        <end position="423"/>
    </location>
</feature>
<keyword evidence="3 5" id="KW-1133">Transmembrane helix</keyword>
<dbReference type="AlphaFoldDB" id="A0A1Y1ZIV0"/>
<dbReference type="InterPro" id="IPR036259">
    <property type="entry name" value="MFS_trans_sf"/>
</dbReference>
<keyword evidence="7" id="KW-1185">Reference proteome</keyword>
<name>A0A1Y1ZIV0_9PLEO</name>
<keyword evidence="4 5" id="KW-0472">Membrane</keyword>
<feature type="transmembrane region" description="Helical" evidence="5">
    <location>
        <begin position="209"/>
        <end position="232"/>
    </location>
</feature>
<evidence type="ECO:0000313" key="7">
    <source>
        <dbReference type="Proteomes" id="UP000193144"/>
    </source>
</evidence>
<evidence type="ECO:0000256" key="3">
    <source>
        <dbReference type="ARBA" id="ARBA00022989"/>
    </source>
</evidence>
<accession>A0A1Y1ZIV0</accession>
<reference evidence="6 7" key="1">
    <citation type="submission" date="2016-07" db="EMBL/GenBank/DDBJ databases">
        <title>Pervasive Adenine N6-methylation of Active Genes in Fungi.</title>
        <authorList>
            <consortium name="DOE Joint Genome Institute"/>
            <person name="Mondo S.J."/>
            <person name="Dannebaum R.O."/>
            <person name="Kuo R.C."/>
            <person name="Labutti K."/>
            <person name="Haridas S."/>
            <person name="Kuo A."/>
            <person name="Salamov A."/>
            <person name="Ahrendt S.R."/>
            <person name="Lipzen A."/>
            <person name="Sullivan W."/>
            <person name="Andreopoulos W.B."/>
            <person name="Clum A."/>
            <person name="Lindquist E."/>
            <person name="Daum C."/>
            <person name="Ramamoorthy G.K."/>
            <person name="Gryganskyi A."/>
            <person name="Culley D."/>
            <person name="Magnuson J.K."/>
            <person name="James T.Y."/>
            <person name="O'Malley M.A."/>
            <person name="Stajich J.E."/>
            <person name="Spatafora J.W."/>
            <person name="Visel A."/>
            <person name="Grigoriev I.V."/>
        </authorList>
    </citation>
    <scope>NUCLEOTIDE SEQUENCE [LARGE SCALE GENOMIC DNA]</scope>
    <source>
        <strain evidence="6 7">CBS 115471</strain>
    </source>
</reference>
<dbReference type="PANTHER" id="PTHR11360:SF224">
    <property type="entry name" value="MAJOR FACILITATOR SUPERFAMILY (MFS) PROFILE DOMAIN-CONTAINING PROTEIN-RELATED"/>
    <property type="match status" value="1"/>
</dbReference>
<evidence type="ECO:0000256" key="1">
    <source>
        <dbReference type="ARBA" id="ARBA00022448"/>
    </source>
</evidence>
<feature type="transmembrane region" description="Helical" evidence="5">
    <location>
        <begin position="336"/>
        <end position="355"/>
    </location>
</feature>
<evidence type="ECO:0000256" key="2">
    <source>
        <dbReference type="ARBA" id="ARBA00022692"/>
    </source>
</evidence>
<dbReference type="Proteomes" id="UP000193144">
    <property type="component" value="Unassembled WGS sequence"/>
</dbReference>
<dbReference type="InterPro" id="IPR050327">
    <property type="entry name" value="Proton-linked_MCT"/>
</dbReference>
<dbReference type="Gene3D" id="1.20.1250.20">
    <property type="entry name" value="MFS general substrate transporter like domains"/>
    <property type="match status" value="1"/>
</dbReference>
<gene>
    <name evidence="6" type="ORF">BCR34DRAFT_625396</name>
</gene>
<feature type="transmembrane region" description="Helical" evidence="5">
    <location>
        <begin position="119"/>
        <end position="137"/>
    </location>
</feature>